<evidence type="ECO:0000256" key="7">
    <source>
        <dbReference type="ARBA" id="ARBA00023136"/>
    </source>
</evidence>
<evidence type="ECO:0000259" key="10">
    <source>
        <dbReference type="PROSITE" id="PS50850"/>
    </source>
</evidence>
<evidence type="ECO:0000256" key="8">
    <source>
        <dbReference type="SAM" id="MobiDB-lite"/>
    </source>
</evidence>
<feature type="transmembrane region" description="Helical" evidence="9">
    <location>
        <begin position="512"/>
        <end position="532"/>
    </location>
</feature>
<feature type="transmembrane region" description="Helical" evidence="9">
    <location>
        <begin position="128"/>
        <end position="149"/>
    </location>
</feature>
<evidence type="ECO:0000256" key="4">
    <source>
        <dbReference type="ARBA" id="ARBA00022475"/>
    </source>
</evidence>
<feature type="transmembrane region" description="Helical" evidence="9">
    <location>
        <begin position="447"/>
        <end position="468"/>
    </location>
</feature>
<feature type="transmembrane region" description="Helical" evidence="9">
    <location>
        <begin position="156"/>
        <end position="175"/>
    </location>
</feature>
<feature type="region of interest" description="Disordered" evidence="8">
    <location>
        <begin position="1"/>
        <end position="23"/>
    </location>
</feature>
<feature type="compositionally biased region" description="Basic and acidic residues" evidence="8">
    <location>
        <begin position="1"/>
        <end position="10"/>
    </location>
</feature>
<evidence type="ECO:0000313" key="11">
    <source>
        <dbReference type="EMBL" id="NYF98468.1"/>
    </source>
</evidence>
<sequence>MGRTEGERSDSASQQDAEGTESDEVNIPHKWAALWVLALGLGMIILDGTIVGVALPAIISSLDLDLTQAQWINSIYSVVFAALLLSTGRIGDRLGRKRLFIAGTTTFVLGSVLAALSGSATPLLLARVVQGIGGSMVLPATLSTVNAVFRGKDRAAAFGVWGATMSGAAAVGPLLGGWLTDSFSWEWIFWVNVPIGVAVIVATVLLVPETKGTITSRGLDVDGFQLSALGVGALVFAIIEGPSMGWWAPTREATFLFWTWPESAPVSPVPVLGLLGLVAIALFVLWERHRARVRRSALLDLSLFTLPRFSWGNVTAATVAVGEFALIFVLPLYLVSARGLSVLQAGFVLAAMAIGAFIAGAQARHLADRIGPPAVVVVGLGLEVIGIGVMALLLAPSVSVWLMTIPLVVYGLGLGLASAQLTSLVLADVPTAQSGQGSATQSAVRQVGMAIGTAVAGALLSVGLGHYLSTGTPLDEATRTSAGGALQGLREKGGQEDLVAELSRQFAQATQVTLLGAVVFLALGLVGALIMLRLSRRSQPTH</sequence>
<dbReference type="InterPro" id="IPR011701">
    <property type="entry name" value="MFS"/>
</dbReference>
<feature type="transmembrane region" description="Helical" evidence="9">
    <location>
        <begin position="268"/>
        <end position="286"/>
    </location>
</feature>
<comment type="caution">
    <text evidence="11">The sequence shown here is derived from an EMBL/GenBank/DDBJ whole genome shotgun (WGS) entry which is preliminary data.</text>
</comment>
<evidence type="ECO:0000256" key="1">
    <source>
        <dbReference type="ARBA" id="ARBA00004651"/>
    </source>
</evidence>
<keyword evidence="3" id="KW-0813">Transport</keyword>
<feature type="transmembrane region" description="Helical" evidence="9">
    <location>
        <begin position="228"/>
        <end position="248"/>
    </location>
</feature>
<organism evidence="11 12">
    <name type="scientific">Janibacter cremeus</name>
    <dbReference type="NCBI Taxonomy" id="1285192"/>
    <lineage>
        <taxon>Bacteria</taxon>
        <taxon>Bacillati</taxon>
        <taxon>Actinomycetota</taxon>
        <taxon>Actinomycetes</taxon>
        <taxon>Micrococcales</taxon>
        <taxon>Intrasporangiaceae</taxon>
        <taxon>Janibacter</taxon>
    </lineage>
</organism>
<dbReference type="PANTHER" id="PTHR42718">
    <property type="entry name" value="MAJOR FACILITATOR SUPERFAMILY MULTIDRUG TRANSPORTER MFSC"/>
    <property type="match status" value="1"/>
</dbReference>
<dbReference type="Proteomes" id="UP000554054">
    <property type="component" value="Unassembled WGS sequence"/>
</dbReference>
<dbReference type="Pfam" id="PF07690">
    <property type="entry name" value="MFS_1"/>
    <property type="match status" value="1"/>
</dbReference>
<dbReference type="PANTHER" id="PTHR42718:SF9">
    <property type="entry name" value="MAJOR FACILITATOR SUPERFAMILY MULTIDRUG TRANSPORTER MFSC"/>
    <property type="match status" value="1"/>
</dbReference>
<dbReference type="AlphaFoldDB" id="A0A852VRJ2"/>
<keyword evidence="5 9" id="KW-0812">Transmembrane</keyword>
<feature type="transmembrane region" description="Helical" evidence="9">
    <location>
        <begin position="311"/>
        <end position="334"/>
    </location>
</feature>
<dbReference type="PROSITE" id="PS50850">
    <property type="entry name" value="MFS"/>
    <property type="match status" value="1"/>
</dbReference>
<evidence type="ECO:0000256" key="9">
    <source>
        <dbReference type="SAM" id="Phobius"/>
    </source>
</evidence>
<feature type="transmembrane region" description="Helical" evidence="9">
    <location>
        <begin position="187"/>
        <end position="207"/>
    </location>
</feature>
<keyword evidence="6 9" id="KW-1133">Transmembrane helix</keyword>
<comment type="similarity">
    <text evidence="2">Belongs to the major facilitator superfamily. EmrB family.</text>
</comment>
<dbReference type="GO" id="GO:0022857">
    <property type="term" value="F:transmembrane transporter activity"/>
    <property type="evidence" value="ECO:0007669"/>
    <property type="project" value="InterPro"/>
</dbReference>
<feature type="transmembrane region" description="Helical" evidence="9">
    <location>
        <begin position="340"/>
        <end position="361"/>
    </location>
</feature>
<dbReference type="GO" id="GO:0005886">
    <property type="term" value="C:plasma membrane"/>
    <property type="evidence" value="ECO:0007669"/>
    <property type="project" value="UniProtKB-SubCell"/>
</dbReference>
<gene>
    <name evidence="11" type="ORF">BJY20_001860</name>
</gene>
<evidence type="ECO:0000256" key="5">
    <source>
        <dbReference type="ARBA" id="ARBA00022692"/>
    </source>
</evidence>
<protein>
    <submittedName>
        <fullName evidence="11">EmrB/QacA subfamily drug resistance transporter</fullName>
    </submittedName>
</protein>
<proteinExistence type="inferred from homology"/>
<dbReference type="InterPro" id="IPR036259">
    <property type="entry name" value="MFS_trans_sf"/>
</dbReference>
<reference evidence="11 12" key="1">
    <citation type="submission" date="2020-07" db="EMBL/GenBank/DDBJ databases">
        <title>Sequencing the genomes of 1000 actinobacteria strains.</title>
        <authorList>
            <person name="Klenk H.-P."/>
        </authorList>
    </citation>
    <scope>NUCLEOTIDE SEQUENCE [LARGE SCALE GENOMIC DNA]</scope>
    <source>
        <strain evidence="11 12">DSM 26154</strain>
    </source>
</reference>
<feature type="domain" description="Major facilitator superfamily (MFS) profile" evidence="10">
    <location>
        <begin position="33"/>
        <end position="539"/>
    </location>
</feature>
<feature type="transmembrane region" description="Helical" evidence="9">
    <location>
        <begin position="373"/>
        <end position="395"/>
    </location>
</feature>
<dbReference type="RefSeq" id="WP_185991273.1">
    <property type="nucleotide sequence ID" value="NZ_JACCAE010000001.1"/>
</dbReference>
<dbReference type="CDD" id="cd17321">
    <property type="entry name" value="MFS_MMR_MDR_like"/>
    <property type="match status" value="1"/>
</dbReference>
<evidence type="ECO:0000256" key="6">
    <source>
        <dbReference type="ARBA" id="ARBA00022989"/>
    </source>
</evidence>
<name>A0A852VRJ2_9MICO</name>
<evidence type="ECO:0000256" key="3">
    <source>
        <dbReference type="ARBA" id="ARBA00022448"/>
    </source>
</evidence>
<accession>A0A852VRJ2</accession>
<comment type="subcellular location">
    <subcellularLocation>
        <location evidence="1">Cell membrane</location>
        <topology evidence="1">Multi-pass membrane protein</topology>
    </subcellularLocation>
</comment>
<feature type="transmembrane region" description="Helical" evidence="9">
    <location>
        <begin position="407"/>
        <end position="427"/>
    </location>
</feature>
<feature type="transmembrane region" description="Helical" evidence="9">
    <location>
        <begin position="99"/>
        <end position="116"/>
    </location>
</feature>
<dbReference type="EMBL" id="JACCAE010000001">
    <property type="protein sequence ID" value="NYF98468.1"/>
    <property type="molecule type" value="Genomic_DNA"/>
</dbReference>
<feature type="transmembrane region" description="Helical" evidence="9">
    <location>
        <begin position="32"/>
        <end position="59"/>
    </location>
</feature>
<dbReference type="InterPro" id="IPR004638">
    <property type="entry name" value="EmrB-like"/>
</dbReference>
<dbReference type="SUPFAM" id="SSF103473">
    <property type="entry name" value="MFS general substrate transporter"/>
    <property type="match status" value="1"/>
</dbReference>
<keyword evidence="7 9" id="KW-0472">Membrane</keyword>
<dbReference type="NCBIfam" id="TIGR00711">
    <property type="entry name" value="efflux_EmrB"/>
    <property type="match status" value="1"/>
</dbReference>
<keyword evidence="4" id="KW-1003">Cell membrane</keyword>
<evidence type="ECO:0000256" key="2">
    <source>
        <dbReference type="ARBA" id="ARBA00008537"/>
    </source>
</evidence>
<feature type="transmembrane region" description="Helical" evidence="9">
    <location>
        <begin position="71"/>
        <end position="87"/>
    </location>
</feature>
<dbReference type="Gene3D" id="1.20.1250.20">
    <property type="entry name" value="MFS general substrate transporter like domains"/>
    <property type="match status" value="2"/>
</dbReference>
<dbReference type="InterPro" id="IPR020846">
    <property type="entry name" value="MFS_dom"/>
</dbReference>
<keyword evidence="12" id="KW-1185">Reference proteome</keyword>
<evidence type="ECO:0000313" key="12">
    <source>
        <dbReference type="Proteomes" id="UP000554054"/>
    </source>
</evidence>